<reference evidence="8" key="1">
    <citation type="submission" date="2022-11" db="EMBL/GenBank/DDBJ databases">
        <title>High-quality draft genome sequence of Galbibacter sp. strain CMA-7.</title>
        <authorList>
            <person name="Wei L."/>
            <person name="Dong C."/>
            <person name="Shao Z."/>
        </authorList>
    </citation>
    <scope>NUCLEOTIDE SEQUENCE</scope>
    <source>
        <strain evidence="8">CMA-7</strain>
    </source>
</reference>
<evidence type="ECO:0000256" key="3">
    <source>
        <dbReference type="ARBA" id="ARBA00022801"/>
    </source>
</evidence>
<feature type="domain" description="Glycosyl hydrolase family 30 beta sandwich" evidence="7">
    <location>
        <begin position="425"/>
        <end position="484"/>
    </location>
</feature>
<dbReference type="Proteomes" id="UP001153642">
    <property type="component" value="Unassembled WGS sequence"/>
</dbReference>
<dbReference type="InterPro" id="IPR033452">
    <property type="entry name" value="GH30_C"/>
</dbReference>
<dbReference type="RefSeq" id="WP_277900441.1">
    <property type="nucleotide sequence ID" value="NZ_JAPMUA010000004.1"/>
</dbReference>
<protein>
    <submittedName>
        <fullName evidence="8">Glucosylceramidase</fullName>
    </submittedName>
</protein>
<dbReference type="SUPFAM" id="SSF51445">
    <property type="entry name" value="(Trans)glycosidases"/>
    <property type="match status" value="1"/>
</dbReference>
<comment type="similarity">
    <text evidence="1 4">Belongs to the glycosyl hydrolase 30 family.</text>
</comment>
<gene>
    <name evidence="8" type="ORF">OSR52_12640</name>
</gene>
<dbReference type="InterPro" id="IPR017853">
    <property type="entry name" value="GH"/>
</dbReference>
<dbReference type="Gene3D" id="2.60.40.1180">
    <property type="entry name" value="Golgi alpha-mannosidase II"/>
    <property type="match status" value="1"/>
</dbReference>
<feature type="domain" description="Glycosyl hydrolase family 30 TIM-barrel" evidence="6">
    <location>
        <begin position="90"/>
        <end position="391"/>
    </location>
</feature>
<name>A0ABT6FUC6_9FLAO</name>
<dbReference type="InterPro" id="IPR013780">
    <property type="entry name" value="Glyco_hydro_b"/>
</dbReference>
<keyword evidence="3 4" id="KW-0378">Hydrolase</keyword>
<dbReference type="InterPro" id="IPR033453">
    <property type="entry name" value="Glyco_hydro_30_TIM-barrel"/>
</dbReference>
<dbReference type="InterPro" id="IPR001139">
    <property type="entry name" value="Glyco_hydro_30"/>
</dbReference>
<organism evidence="8 9">
    <name type="scientific">Galbibacter pacificus</name>
    <dbReference type="NCBI Taxonomy" id="2996052"/>
    <lineage>
        <taxon>Bacteria</taxon>
        <taxon>Pseudomonadati</taxon>
        <taxon>Bacteroidota</taxon>
        <taxon>Flavobacteriia</taxon>
        <taxon>Flavobacteriales</taxon>
        <taxon>Flavobacteriaceae</taxon>
        <taxon>Galbibacter</taxon>
    </lineage>
</organism>
<keyword evidence="2 5" id="KW-0732">Signal</keyword>
<evidence type="ECO:0000256" key="1">
    <source>
        <dbReference type="ARBA" id="ARBA00005382"/>
    </source>
</evidence>
<accession>A0ABT6FUC6</accession>
<feature type="chain" id="PRO_5045683028" evidence="5">
    <location>
        <begin position="22"/>
        <end position="487"/>
    </location>
</feature>
<keyword evidence="9" id="KW-1185">Reference proteome</keyword>
<proteinExistence type="inferred from homology"/>
<dbReference type="EMBL" id="JAPMUA010000004">
    <property type="protein sequence ID" value="MDG3586717.1"/>
    <property type="molecule type" value="Genomic_DNA"/>
</dbReference>
<dbReference type="PANTHER" id="PTHR11069:SF23">
    <property type="entry name" value="LYSOSOMAL ACID GLUCOSYLCERAMIDASE"/>
    <property type="match status" value="1"/>
</dbReference>
<dbReference type="Pfam" id="PF17189">
    <property type="entry name" value="Glyco_hydro_30C"/>
    <property type="match status" value="1"/>
</dbReference>
<dbReference type="Gene3D" id="3.20.20.80">
    <property type="entry name" value="Glycosidases"/>
    <property type="match status" value="1"/>
</dbReference>
<evidence type="ECO:0000256" key="4">
    <source>
        <dbReference type="RuleBase" id="RU361188"/>
    </source>
</evidence>
<evidence type="ECO:0000256" key="2">
    <source>
        <dbReference type="ARBA" id="ARBA00022729"/>
    </source>
</evidence>
<evidence type="ECO:0000313" key="9">
    <source>
        <dbReference type="Proteomes" id="UP001153642"/>
    </source>
</evidence>
<dbReference type="PANTHER" id="PTHR11069">
    <property type="entry name" value="GLUCOSYLCERAMIDASE"/>
    <property type="match status" value="1"/>
</dbReference>
<sequence>MKITQKAVFIFLCFLIFTACFSPSDDDPVNPTPDPTPTPTPDIKNEVDFWVTMGDQSQKLKKQSEPIAFVSSANNYATINVNPTKTYQTIDGFGFTLTGGSAQAIQRLSSSEKSNLLKELFGNGENAISISYLRVSIGASDLNEAPFTYCEVPEGETDTELENFSLEKDMDGVISLLKEILVINPNIKILGSPWTAPIWMKNNKSYIGGELLPEYYDAYAQYFVKYISAMKEQGITIDAITPQNEPLHDGNNPSMYMPAQNQAEFIKNNLGPAFEAANIETKIIAWDHNCDNPDYPITVFNDPEAYKYTDGAAFHLYSGDISVLSTVHNAFPDKNVYFTEQYTSSQGDFGGDLKWHLKNVIIGSMRNWSKNALEWNLANNEYYEPHTNGGCTVCKGGLTIDNAGNITRNVGYYIVGHASKFVPQGSVSIESNISGTLQNAAFSTPNGKIVLIVENDGGNDESFNVKYNDKWFTIALPAGAVGTFIWK</sequence>
<evidence type="ECO:0000256" key="5">
    <source>
        <dbReference type="SAM" id="SignalP"/>
    </source>
</evidence>
<keyword evidence="4" id="KW-0326">Glycosidase</keyword>
<comment type="caution">
    <text evidence="8">The sequence shown here is derived from an EMBL/GenBank/DDBJ whole genome shotgun (WGS) entry which is preliminary data.</text>
</comment>
<dbReference type="PROSITE" id="PS51257">
    <property type="entry name" value="PROKAR_LIPOPROTEIN"/>
    <property type="match status" value="1"/>
</dbReference>
<evidence type="ECO:0000259" key="7">
    <source>
        <dbReference type="Pfam" id="PF17189"/>
    </source>
</evidence>
<evidence type="ECO:0000259" key="6">
    <source>
        <dbReference type="Pfam" id="PF02055"/>
    </source>
</evidence>
<feature type="signal peptide" evidence="5">
    <location>
        <begin position="1"/>
        <end position="21"/>
    </location>
</feature>
<dbReference type="Pfam" id="PF02055">
    <property type="entry name" value="Glyco_hydro_30"/>
    <property type="match status" value="1"/>
</dbReference>
<evidence type="ECO:0000313" key="8">
    <source>
        <dbReference type="EMBL" id="MDG3586717.1"/>
    </source>
</evidence>